<dbReference type="InterPro" id="IPR057600">
    <property type="entry name" value="TORTIFOLIA1/SINE1-2_N"/>
</dbReference>
<dbReference type="InterPro" id="IPR057599">
    <property type="entry name" value="TORTIFOLIA1/TORL1-2_C"/>
</dbReference>
<evidence type="ECO:0000313" key="5">
    <source>
        <dbReference type="Proteomes" id="UP000029120"/>
    </source>
</evidence>
<dbReference type="Pfam" id="PF24713">
    <property type="entry name" value="TOR1L1_C"/>
    <property type="match status" value="1"/>
</dbReference>
<sequence>MGSSQKHLKPLMRSSFSVSSHSTMVELKQRILTSLSRIGDRDTYQIALEDLEKLVISISNSPETLPVLLHCLFDSSADLKPPVKRESIRLLSFLCLTYTHLTSSQLAKIITHIVKRLKDADNGVRDACRDAIGSLSCQFLTEKEECDGGFGGGSSLVGLFAKPLFEAMVEQNKSLQSGGAICMGKMIDSVLDPPVVAFQKLCPRIAKLLNSPNYITKASLLPVIGSLSQVGAIAPQSLDSLVHSIHECLGCTDWVTRKAAADALISLAVHSSSLVVDKTDSTLTALEACRFDKIKPVRESLSEALNVWKNIAGTSDDQKDVSSEQCMLERNGETDSIACEGAGPVMQGSSDDMSSNSDSISRAVLILRKKAPRLTGKDLNPEFFHKLEERGSGDMPVEVILPSKQKNSSNSNTEDDSDTNTSVSRSRSKDVCRIAGVHPKQRHFGEFAREKWADERINGGESRLRVIDGDQTEASENRGNWPPLQRQLLHLERQQTHIMNMLQDFMGGSHDGMTSLENRVVGLERIVEEMSREMSKQSGARGKAAASWRSDVGDGWDSPNYGASSRNTQVSTRRTRGTPEHSGNNSRRAWDKSSVPIRLGEGPSARSVWQASKDESTLEAIRVAGEDCGLTSRTRRVTIPEAEAIMDEDDGFRGGQGRDPVWTCWSNAMHAVRVGDTDSAFAEVLSTGDDLLLVKLMDKTGPVLDQLSSDIGNEVLHSIAQFLLDHTLFDICLSWIQQLLEVCVENGSDFMGIPMELKKELLLNLHEASSTIDPPEDWEGLAPDHLLIQLASNWTIELQHFDS</sequence>
<name>A0A087H189_ARAAL</name>
<feature type="region of interest" description="Disordered" evidence="1">
    <location>
        <begin position="532"/>
        <end position="611"/>
    </location>
</feature>
<dbReference type="GO" id="GO:0170002">
    <property type="term" value="P:halotropism"/>
    <property type="evidence" value="ECO:0007669"/>
    <property type="project" value="EnsemblPlants"/>
</dbReference>
<dbReference type="GO" id="GO:0008017">
    <property type="term" value="F:microtubule binding"/>
    <property type="evidence" value="ECO:0007669"/>
    <property type="project" value="InterPro"/>
</dbReference>
<dbReference type="eggNOG" id="ENOG502QUFS">
    <property type="taxonomic scope" value="Eukaryota"/>
</dbReference>
<dbReference type="InterPro" id="IPR033337">
    <property type="entry name" value="TORTIFOLIA1/SINE1-2"/>
</dbReference>
<dbReference type="PANTHER" id="PTHR31355">
    <property type="entry name" value="MICROTUBULE-ASSOCIATED PROTEIN TORTIFOLIA1"/>
    <property type="match status" value="1"/>
</dbReference>
<dbReference type="Gene3D" id="1.25.10.10">
    <property type="entry name" value="Leucine-rich Repeat Variant"/>
    <property type="match status" value="2"/>
</dbReference>
<reference evidence="5" key="1">
    <citation type="journal article" date="2015" name="Nat. Plants">
        <title>Genome expansion of Arabis alpina linked with retrotransposition and reduced symmetric DNA methylation.</title>
        <authorList>
            <person name="Willing E.M."/>
            <person name="Rawat V."/>
            <person name="Mandakova T."/>
            <person name="Maumus F."/>
            <person name="James G.V."/>
            <person name="Nordstroem K.J."/>
            <person name="Becker C."/>
            <person name="Warthmann N."/>
            <person name="Chica C."/>
            <person name="Szarzynska B."/>
            <person name="Zytnicki M."/>
            <person name="Albani M.C."/>
            <person name="Kiefer C."/>
            <person name="Bergonzi S."/>
            <person name="Castaings L."/>
            <person name="Mateos J.L."/>
            <person name="Berns M.C."/>
            <person name="Bujdoso N."/>
            <person name="Piofczyk T."/>
            <person name="de Lorenzo L."/>
            <person name="Barrero-Sicilia C."/>
            <person name="Mateos I."/>
            <person name="Piednoel M."/>
            <person name="Hagmann J."/>
            <person name="Chen-Min-Tao R."/>
            <person name="Iglesias-Fernandez R."/>
            <person name="Schuster S.C."/>
            <person name="Alonso-Blanco C."/>
            <person name="Roudier F."/>
            <person name="Carbonero P."/>
            <person name="Paz-Ares J."/>
            <person name="Davis S.J."/>
            <person name="Pecinka A."/>
            <person name="Quesneville H."/>
            <person name="Colot V."/>
            <person name="Lysak M.A."/>
            <person name="Weigel D."/>
            <person name="Coupland G."/>
            <person name="Schneeberger K."/>
        </authorList>
    </citation>
    <scope>NUCLEOTIDE SEQUENCE [LARGE SCALE GENOMIC DNA]</scope>
    <source>
        <strain evidence="5">cv. Pajares</strain>
    </source>
</reference>
<evidence type="ECO:0000256" key="1">
    <source>
        <dbReference type="SAM" id="MobiDB-lite"/>
    </source>
</evidence>
<dbReference type="GO" id="GO:0010031">
    <property type="term" value="P:circumnutation"/>
    <property type="evidence" value="ECO:0007669"/>
    <property type="project" value="TreeGrafter"/>
</dbReference>
<organism evidence="4 5">
    <name type="scientific">Arabis alpina</name>
    <name type="common">Alpine rock-cress</name>
    <dbReference type="NCBI Taxonomy" id="50452"/>
    <lineage>
        <taxon>Eukaryota</taxon>
        <taxon>Viridiplantae</taxon>
        <taxon>Streptophyta</taxon>
        <taxon>Embryophyta</taxon>
        <taxon>Tracheophyta</taxon>
        <taxon>Spermatophyta</taxon>
        <taxon>Magnoliopsida</taxon>
        <taxon>eudicotyledons</taxon>
        <taxon>Gunneridae</taxon>
        <taxon>Pentapetalae</taxon>
        <taxon>rosids</taxon>
        <taxon>malvids</taxon>
        <taxon>Brassicales</taxon>
        <taxon>Brassicaceae</taxon>
        <taxon>Arabideae</taxon>
        <taxon>Arabis</taxon>
    </lineage>
</organism>
<evidence type="ECO:0000259" key="3">
    <source>
        <dbReference type="Pfam" id="PF24714"/>
    </source>
</evidence>
<dbReference type="GO" id="GO:0009826">
    <property type="term" value="P:unidimensional cell growth"/>
    <property type="evidence" value="ECO:0007669"/>
    <property type="project" value="TreeGrafter"/>
</dbReference>
<dbReference type="Pfam" id="PF24714">
    <property type="entry name" value="TOR1L1_N"/>
    <property type="match status" value="1"/>
</dbReference>
<evidence type="ECO:0000259" key="2">
    <source>
        <dbReference type="Pfam" id="PF24713"/>
    </source>
</evidence>
<accession>A0A087H189</accession>
<feature type="domain" description="TORTIFOLIA1/SINE1-2 N-terminal" evidence="3">
    <location>
        <begin position="25"/>
        <end position="310"/>
    </location>
</feature>
<dbReference type="EMBL" id="CM002872">
    <property type="protein sequence ID" value="KFK35891.1"/>
    <property type="molecule type" value="Genomic_DNA"/>
</dbReference>
<dbReference type="Gramene" id="KFK35891">
    <property type="protein sequence ID" value="KFK35891"/>
    <property type="gene ID" value="AALP_AA4G050200"/>
</dbReference>
<dbReference type="OMA" id="TCWSNAM"/>
<feature type="compositionally biased region" description="Polar residues" evidence="1">
    <location>
        <begin position="561"/>
        <end position="572"/>
    </location>
</feature>
<feature type="region of interest" description="Disordered" evidence="1">
    <location>
        <begin position="402"/>
        <end position="429"/>
    </location>
</feature>
<keyword evidence="5" id="KW-1185">Reference proteome</keyword>
<dbReference type="InterPro" id="IPR011989">
    <property type="entry name" value="ARM-like"/>
</dbReference>
<dbReference type="PANTHER" id="PTHR31355:SF20">
    <property type="entry name" value="TORTIFOLIA1-LIKE PROTEIN 1"/>
    <property type="match status" value="1"/>
</dbReference>
<feature type="domain" description="TORTIFOLIA1/TORL1-2 C-terminal" evidence="2">
    <location>
        <begin position="661"/>
        <end position="794"/>
    </location>
</feature>
<proteinExistence type="predicted"/>
<dbReference type="AlphaFoldDB" id="A0A087H189"/>
<dbReference type="FunFam" id="1.25.10.10:FF:000224">
    <property type="entry name" value="Microtubule-associated protein TORTIFOLIA1"/>
    <property type="match status" value="1"/>
</dbReference>
<dbReference type="InterPro" id="IPR016024">
    <property type="entry name" value="ARM-type_fold"/>
</dbReference>
<evidence type="ECO:0000313" key="4">
    <source>
        <dbReference type="EMBL" id="KFK35891.1"/>
    </source>
</evidence>
<gene>
    <name evidence="4" type="ordered locus">AALP_Aa4g050200</name>
</gene>
<dbReference type="Proteomes" id="UP000029120">
    <property type="component" value="Chromosome 4"/>
</dbReference>
<dbReference type="SUPFAM" id="SSF48371">
    <property type="entry name" value="ARM repeat"/>
    <property type="match status" value="1"/>
</dbReference>
<protein>
    <recommendedName>
        <fullName evidence="6">TOG domain-containing protein</fullName>
    </recommendedName>
</protein>
<dbReference type="OrthoDB" id="298726at2759"/>
<evidence type="ECO:0008006" key="6">
    <source>
        <dbReference type="Google" id="ProtNLM"/>
    </source>
</evidence>
<dbReference type="GO" id="GO:0010005">
    <property type="term" value="C:cortical microtubule, transverse to long axis"/>
    <property type="evidence" value="ECO:0007669"/>
    <property type="project" value="TreeGrafter"/>
</dbReference>